<dbReference type="PATRIC" id="fig|516051.4.peg.646"/>
<evidence type="ECO:0000256" key="8">
    <source>
        <dbReference type="SAM" id="Phobius"/>
    </source>
</evidence>
<reference evidence="9 10" key="1">
    <citation type="submission" date="2015-03" db="EMBL/GenBank/DDBJ databases">
        <title>Complete genome sequence of Muricauda lutaonensis CC-HSB-11T, isolated from a coastal hot spring.</title>
        <authorList>
            <person name="Kim K.M."/>
        </authorList>
    </citation>
    <scope>NUCLEOTIDE SEQUENCE [LARGE SCALE GENOMIC DNA]</scope>
    <source>
        <strain evidence="9 10">CC-HSB-11</strain>
    </source>
</reference>
<keyword evidence="4" id="KW-1003">Cell membrane</keyword>
<evidence type="ECO:0000256" key="2">
    <source>
        <dbReference type="ARBA" id="ARBA00009773"/>
    </source>
</evidence>
<keyword evidence="3" id="KW-0813">Transport</keyword>
<evidence type="ECO:0000313" key="9">
    <source>
        <dbReference type="EMBL" id="AKA34289.1"/>
    </source>
</evidence>
<evidence type="ECO:0000256" key="6">
    <source>
        <dbReference type="ARBA" id="ARBA00022989"/>
    </source>
</evidence>
<protein>
    <recommendedName>
        <fullName evidence="11">Permease</fullName>
    </recommendedName>
</protein>
<evidence type="ECO:0000256" key="7">
    <source>
        <dbReference type="ARBA" id="ARBA00023136"/>
    </source>
</evidence>
<keyword evidence="5 8" id="KW-0812">Transmembrane</keyword>
<evidence type="ECO:0008006" key="11">
    <source>
        <dbReference type="Google" id="ProtNLM"/>
    </source>
</evidence>
<feature type="transmembrane region" description="Helical" evidence="8">
    <location>
        <begin position="257"/>
        <end position="283"/>
    </location>
</feature>
<dbReference type="EMBL" id="CP011071">
    <property type="protein sequence ID" value="AKA34289.1"/>
    <property type="molecule type" value="Genomic_DNA"/>
</dbReference>
<dbReference type="HOGENOM" id="CLU_031275_0_2_10"/>
<comment type="subcellular location">
    <subcellularLocation>
        <location evidence="1">Cell membrane</location>
        <topology evidence="1">Multi-pass membrane protein</topology>
    </subcellularLocation>
</comment>
<name>A0A0D5YQT8_9FLAO</name>
<dbReference type="PANTHER" id="PTHR21716:SF53">
    <property type="entry name" value="PERMEASE PERM-RELATED"/>
    <property type="match status" value="1"/>
</dbReference>
<dbReference type="GO" id="GO:0055085">
    <property type="term" value="P:transmembrane transport"/>
    <property type="evidence" value="ECO:0007669"/>
    <property type="project" value="TreeGrafter"/>
</dbReference>
<dbReference type="PANTHER" id="PTHR21716">
    <property type="entry name" value="TRANSMEMBRANE PROTEIN"/>
    <property type="match status" value="1"/>
</dbReference>
<sequence length="333" mass="37980">MLKPIVAFFEKKVRSRILSIFIAYVVAVIPLFGVLFFFFNQSRILFKDLPSVRGRLNEILVSIFDWADKKFDLEAESTSQWISENIIAASDVPIKVIQESLQSTGYVLANIGLVIVITYFMLLYRTAFKNFFLVQLKPKNRKRVIQTLDEIQKLAKRYLIGQGLVIIILGLLIGTGLWLIGVPYPYFWGFLAGFLEIIPYVGTSIGAILPFFYMLMVADNLWQPLGVVVLYIAVQQIEGNIISPNVMGPSIKINPMFIILGLFVGGITWGIAGMILALPVLAISKEIFRSFELTEPLSYLLEDGLTRKKDIFLDRFDDDRHRLFSIFFEERKD</sequence>
<feature type="transmembrane region" description="Helical" evidence="8">
    <location>
        <begin position="220"/>
        <end position="237"/>
    </location>
</feature>
<evidence type="ECO:0000256" key="5">
    <source>
        <dbReference type="ARBA" id="ARBA00022692"/>
    </source>
</evidence>
<dbReference type="InterPro" id="IPR002549">
    <property type="entry name" value="AI-2E-like"/>
</dbReference>
<accession>A0A0D5YQT8</accession>
<dbReference type="Pfam" id="PF01594">
    <property type="entry name" value="AI-2E_transport"/>
    <property type="match status" value="1"/>
</dbReference>
<gene>
    <name evidence="9" type="ORF">VC82_620</name>
</gene>
<feature type="transmembrane region" description="Helical" evidence="8">
    <location>
        <begin position="21"/>
        <end position="39"/>
    </location>
</feature>
<keyword evidence="6 8" id="KW-1133">Transmembrane helix</keyword>
<feature type="transmembrane region" description="Helical" evidence="8">
    <location>
        <begin position="186"/>
        <end position="213"/>
    </location>
</feature>
<evidence type="ECO:0000256" key="1">
    <source>
        <dbReference type="ARBA" id="ARBA00004651"/>
    </source>
</evidence>
<dbReference type="GO" id="GO:0005886">
    <property type="term" value="C:plasma membrane"/>
    <property type="evidence" value="ECO:0007669"/>
    <property type="project" value="UniProtKB-SubCell"/>
</dbReference>
<evidence type="ECO:0000256" key="3">
    <source>
        <dbReference type="ARBA" id="ARBA00022448"/>
    </source>
</evidence>
<feature type="transmembrane region" description="Helical" evidence="8">
    <location>
        <begin position="105"/>
        <end position="124"/>
    </location>
</feature>
<dbReference type="Proteomes" id="UP000032726">
    <property type="component" value="Chromosome"/>
</dbReference>
<dbReference type="KEGG" id="mlt:VC82_620"/>
<dbReference type="OrthoDB" id="9793390at2"/>
<keyword evidence="7 8" id="KW-0472">Membrane</keyword>
<proteinExistence type="inferred from homology"/>
<evidence type="ECO:0000313" key="10">
    <source>
        <dbReference type="Proteomes" id="UP000032726"/>
    </source>
</evidence>
<comment type="similarity">
    <text evidence="2">Belongs to the autoinducer-2 exporter (AI-2E) (TC 2.A.86) family.</text>
</comment>
<dbReference type="AlphaFoldDB" id="A0A0D5YQT8"/>
<feature type="transmembrane region" description="Helical" evidence="8">
    <location>
        <begin position="158"/>
        <end position="180"/>
    </location>
</feature>
<dbReference type="STRING" id="516051.VC82_620"/>
<keyword evidence="10" id="KW-1185">Reference proteome</keyword>
<evidence type="ECO:0000256" key="4">
    <source>
        <dbReference type="ARBA" id="ARBA00022475"/>
    </source>
</evidence>
<organism evidence="9 10">
    <name type="scientific">Flagellimonas lutaonensis</name>
    <dbReference type="NCBI Taxonomy" id="516051"/>
    <lineage>
        <taxon>Bacteria</taxon>
        <taxon>Pseudomonadati</taxon>
        <taxon>Bacteroidota</taxon>
        <taxon>Flavobacteriia</taxon>
        <taxon>Flavobacteriales</taxon>
        <taxon>Flavobacteriaceae</taxon>
        <taxon>Flagellimonas</taxon>
    </lineage>
</organism>